<dbReference type="NCBIfam" id="TIGR03359">
    <property type="entry name" value="VI_chp_6"/>
    <property type="match status" value="1"/>
</dbReference>
<dbReference type="Pfam" id="PF05947">
    <property type="entry name" value="T6SS_TssF"/>
    <property type="match status" value="1"/>
</dbReference>
<reference evidence="1 2" key="1">
    <citation type="submission" date="2018-01" db="EMBL/GenBank/DDBJ databases">
        <title>Halomonas endophytica sp. nov., isolated from storage liquid in the stems of Populus euphratica.</title>
        <authorList>
            <person name="Chen C."/>
        </authorList>
    </citation>
    <scope>NUCLEOTIDE SEQUENCE [LARGE SCALE GENOMIC DNA]</scope>
    <source>
        <strain evidence="1 2">DSM 26881</strain>
    </source>
</reference>
<dbReference type="Proteomes" id="UP000235346">
    <property type="component" value="Unassembled WGS sequence"/>
</dbReference>
<dbReference type="PIRSF" id="PIRSF028304">
    <property type="entry name" value="UCP028304"/>
    <property type="match status" value="1"/>
</dbReference>
<dbReference type="EMBL" id="PNRE01000103">
    <property type="protein sequence ID" value="PMR67017.1"/>
    <property type="molecule type" value="Genomic_DNA"/>
</dbReference>
<evidence type="ECO:0000313" key="2">
    <source>
        <dbReference type="Proteomes" id="UP000235346"/>
    </source>
</evidence>
<accession>A0A2N7TFQ2</accession>
<dbReference type="PANTHER" id="PTHR35370">
    <property type="entry name" value="CYTOPLASMIC PROTEIN-RELATED-RELATED"/>
    <property type="match status" value="1"/>
</dbReference>
<comment type="caution">
    <text evidence="1">The sequence shown here is derived from an EMBL/GenBank/DDBJ whole genome shotgun (WGS) entry which is preliminary data.</text>
</comment>
<dbReference type="PANTHER" id="PTHR35370:SF1">
    <property type="entry name" value="TYPE VI SECRETION SYSTEM COMPONENT TSSF1"/>
    <property type="match status" value="1"/>
</dbReference>
<organism evidence="1 2">
    <name type="scientific">Halomonas heilongjiangensis</name>
    <dbReference type="NCBI Taxonomy" id="1387883"/>
    <lineage>
        <taxon>Bacteria</taxon>
        <taxon>Pseudomonadati</taxon>
        <taxon>Pseudomonadota</taxon>
        <taxon>Gammaproteobacteria</taxon>
        <taxon>Oceanospirillales</taxon>
        <taxon>Halomonadaceae</taxon>
        <taxon>Halomonas</taxon>
    </lineage>
</organism>
<protein>
    <submittedName>
        <fullName evidence="1">Type VI secretion system baseplate subunit TssF</fullName>
    </submittedName>
</protein>
<keyword evidence="2" id="KW-1185">Reference proteome</keyword>
<dbReference type="AlphaFoldDB" id="A0A2N7TFQ2"/>
<name>A0A2N7TFQ2_9GAMM</name>
<gene>
    <name evidence="1" type="primary">vasA</name>
    <name evidence="1" type="ORF">C1H66_21625</name>
</gene>
<evidence type="ECO:0000313" key="1">
    <source>
        <dbReference type="EMBL" id="PMR67017.1"/>
    </source>
</evidence>
<dbReference type="RefSeq" id="WP_102629934.1">
    <property type="nucleotide sequence ID" value="NZ_PDOH01000048.1"/>
</dbReference>
<proteinExistence type="predicted"/>
<dbReference type="InterPro" id="IPR010272">
    <property type="entry name" value="T6SS_TssF"/>
</dbReference>
<sequence length="621" mass="69715">MDPRLLRLYEQELRYIREMGGEFARDYPKIAGRLGMEGLDCADPYVERLLEGFAFLTARIQHKIEARFPEFTHQLLELVYPHLTAPVPSMAMVVLQPDLAAGSLDAGYRIPAGTALRSQLGKGEKTACEYRTAHDVRLWPLRLTTARYLVNPGMMAARGLPTPAGVRSAIQLELELTNGGSLADLPIERLSFYLHGSDELPMWLYEILHGAFVGACLRDHPDRAARVDPAIGMRQPGFDRREALLPSVRRSFDGYRLLQEYFAFPQRFLFAELTGLQPGLRQLEGGRLEITLLLRRSDPRLEHALTAEAFRLNVTPAINLFPFTADRITVTPEKTEFHVVPDRNRPMDLEVFRVEKVTGYTHSREGGYPFHLFYRVGRDVDAAESGAYFLVSRRPRLSSSRQRRRGSRTSYLGSEVFVALVDEHHAPYPAALRQLDVKLLCTNRDLPIQMAVGKGATDFTLETAAPVQSVRILAGPTRPRAAFPSGETAWRLVSQLSLNYLSLLDEEGEGARALRQLLDLYVDPRDSLARHVEGVVSIESQAVVRRMPVNGPICFGNGLALRLRLDEDAFTGVGAFLLGAVLERFFAKYVSVNSFTETVVESLQRGEIMRWPVRAGMREAL</sequence>
<dbReference type="OrthoDB" id="9763676at2"/>